<comment type="subcellular location">
    <subcellularLocation>
        <location evidence="2">Endoplasmic reticulum membrane</location>
        <topology evidence="2">Multi-pass membrane protein</topology>
    </subcellularLocation>
</comment>
<evidence type="ECO:0000259" key="11">
    <source>
        <dbReference type="Pfam" id="PF03151"/>
    </source>
</evidence>
<dbReference type="InterPro" id="IPR004853">
    <property type="entry name" value="Sugar_P_trans_dom"/>
</dbReference>
<feature type="transmembrane region" description="Helical" evidence="10">
    <location>
        <begin position="71"/>
        <end position="90"/>
    </location>
</feature>
<evidence type="ECO:0000256" key="10">
    <source>
        <dbReference type="SAM" id="Phobius"/>
    </source>
</evidence>
<feature type="transmembrane region" description="Helical" evidence="10">
    <location>
        <begin position="110"/>
        <end position="135"/>
    </location>
</feature>
<organism evidence="12 13">
    <name type="scientific">Byssochlamys spectabilis (strain No. 5 / NBRC 109023)</name>
    <name type="common">Paecilomyces variotii</name>
    <dbReference type="NCBI Taxonomy" id="1356009"/>
    <lineage>
        <taxon>Eukaryota</taxon>
        <taxon>Fungi</taxon>
        <taxon>Dikarya</taxon>
        <taxon>Ascomycota</taxon>
        <taxon>Pezizomycotina</taxon>
        <taxon>Eurotiomycetes</taxon>
        <taxon>Eurotiomycetidae</taxon>
        <taxon>Eurotiales</taxon>
        <taxon>Thermoascaceae</taxon>
        <taxon>Paecilomyces</taxon>
    </lineage>
</organism>
<dbReference type="AlphaFoldDB" id="V5FXB5"/>
<dbReference type="OrthoDB" id="6418713at2759"/>
<feature type="transmembrane region" description="Helical" evidence="10">
    <location>
        <begin position="361"/>
        <end position="383"/>
    </location>
</feature>
<feature type="transmembrane region" description="Helical" evidence="10">
    <location>
        <begin position="226"/>
        <end position="245"/>
    </location>
</feature>
<feature type="transmembrane region" description="Helical" evidence="10">
    <location>
        <begin position="314"/>
        <end position="332"/>
    </location>
</feature>
<keyword evidence="13" id="KW-1185">Reference proteome</keyword>
<feature type="region of interest" description="Disordered" evidence="9">
    <location>
        <begin position="621"/>
        <end position="642"/>
    </location>
</feature>
<evidence type="ECO:0000256" key="3">
    <source>
        <dbReference type="ARBA" id="ARBA00010425"/>
    </source>
</evidence>
<proteinExistence type="inferred from homology"/>
<feature type="transmembrane region" description="Helical" evidence="10">
    <location>
        <begin position="257"/>
        <end position="280"/>
    </location>
</feature>
<evidence type="ECO:0000256" key="4">
    <source>
        <dbReference type="ARBA" id="ARBA00011182"/>
    </source>
</evidence>
<keyword evidence="5 10" id="KW-0812">Transmembrane</keyword>
<feature type="transmembrane region" description="Helical" evidence="10">
    <location>
        <begin position="156"/>
        <end position="180"/>
    </location>
</feature>
<keyword evidence="6" id="KW-0256">Endoplasmic reticulum</keyword>
<evidence type="ECO:0000256" key="7">
    <source>
        <dbReference type="ARBA" id="ARBA00022989"/>
    </source>
</evidence>
<dbReference type="HOGENOM" id="CLU_290345_0_0_1"/>
<protein>
    <recommendedName>
        <fullName evidence="11">Sugar phosphate transporter domain-containing protein</fullName>
    </recommendedName>
</protein>
<dbReference type="PANTHER" id="PTHR11132">
    <property type="entry name" value="SOLUTE CARRIER FAMILY 35"/>
    <property type="match status" value="1"/>
</dbReference>
<feature type="compositionally biased region" description="Low complexity" evidence="9">
    <location>
        <begin position="462"/>
        <end position="471"/>
    </location>
</feature>
<dbReference type="GO" id="GO:0005789">
    <property type="term" value="C:endoplasmic reticulum membrane"/>
    <property type="evidence" value="ECO:0007669"/>
    <property type="project" value="UniProtKB-SubCell"/>
</dbReference>
<evidence type="ECO:0000256" key="5">
    <source>
        <dbReference type="ARBA" id="ARBA00022692"/>
    </source>
</evidence>
<gene>
    <name evidence="12" type="ORF">PVAR5_5398</name>
</gene>
<dbReference type="eggNOG" id="KOG1441">
    <property type="taxonomic scope" value="Eukaryota"/>
</dbReference>
<evidence type="ECO:0000256" key="2">
    <source>
        <dbReference type="ARBA" id="ARBA00004477"/>
    </source>
</evidence>
<name>V5FXB5_BYSSN</name>
<feature type="region of interest" description="Disordered" evidence="9">
    <location>
        <begin position="812"/>
        <end position="845"/>
    </location>
</feature>
<comment type="similarity">
    <text evidence="3">Belongs to the TPT transporter family. SLC35D subfamily.</text>
</comment>
<comment type="subunit">
    <text evidence="4">Homooligomer.</text>
</comment>
<sequence length="1054" mass="112960">MSSSEGAEKLRTSAEVSRNEATLPTVNPVLDKQEPPKPALHPAFYVTAWIALSSSVILFNKHILDYAHFRFPIILTTWHLAFATFMTQVLARTTTLLDGRKTVKMTGRVYLRAIVPIGLFFSLSLICGNVTYLYLSVAFIQMLKATMPVAVLSATWAMGIAPVNLRVLMNVSAIVIGVIIASFGEIKFVLIGFLFQLGGIVFEAVRLVMVQRLLSSAEFKMDPLVSLYYFAPVCAVMNGVTALFLEVPNLTMDHIYNVGVFTLLANAMVAFMLNVSVVFLIGKTSSLVMTLCGVLKDILLVAASMLIWHTPVTGLQFFGYSIALMGLVYYKLGGDKIKDYAGQANRSWAEYGVKHPAQRKAIVVGAVVIFFFLLIGSMAPSYAPESVDRVKGILGGVSAGNAHLAGKRATKAHKELLLANSCLRAIVSSEWWQPEAGRPGPASPDAPELAKDFPGSRRARPSRGSGHSASSVALDPRRRPGSSASGEQITRPAWLPRRRGSRKARVLPALGVSSLGLAHRLANDGYGMVTVEPGLPSSDSWLVTVVWYGRGKILPGLADWPKLLSHTGWSGMVTEPPGAGLARRPAPFSPRHVLSRRMEPSGLASQRAALRCAAVAQLSASQRASHPPIPPSASVPLTSQRQISQIRPRSLITIIMGPMLYNSASDGPAMVLPPSQDHPFAQFPSHAAPDAASGSLQSFASAPGAWSLNGPQQNPFKLGANHTWKPASSAPSGYTNVSRKRTRSDFVDDNGDDSYGNAGAAAPAPAPAPEPVQEEEPIYGEGMVLLNPRTGLALSAESQTGTWYEETVEKAVASAPPVSSRSATLRTDASDIPSRKSQRLDVSAPGFDDITLSTIQQRLQSSTNEEEQRRTLNGSSSGSPSEPQIDNFTHLLGISWQKVDHDGDMAPAVRGWEKYIDNHYARHLQGAQILLKNRSMNAYLVAARSLTQASTSASGASASSFYLFGDDLAQGQLVGSNWESCLQNLRSTPIAFEGTEVLRATEKTPDPLVENQATPMNDFACAAQASTAGSVGFGIENGELNGGVGMGTGMDIDM</sequence>
<feature type="region of interest" description="Disordered" evidence="9">
    <location>
        <begin position="433"/>
        <end position="498"/>
    </location>
</feature>
<dbReference type="EMBL" id="BAUL01000173">
    <property type="protein sequence ID" value="GAD96733.1"/>
    <property type="molecule type" value="Genomic_DNA"/>
</dbReference>
<feature type="transmembrane region" description="Helical" evidence="10">
    <location>
        <begin position="287"/>
        <end position="308"/>
    </location>
</feature>
<dbReference type="InterPro" id="IPR050186">
    <property type="entry name" value="TPT_transporter"/>
</dbReference>
<feature type="transmembrane region" description="Helical" evidence="10">
    <location>
        <begin position="186"/>
        <end position="205"/>
    </location>
</feature>
<evidence type="ECO:0000256" key="9">
    <source>
        <dbReference type="SAM" id="MobiDB-lite"/>
    </source>
</evidence>
<evidence type="ECO:0000256" key="1">
    <source>
        <dbReference type="ARBA" id="ARBA00003420"/>
    </source>
</evidence>
<feature type="transmembrane region" description="Helical" evidence="10">
    <location>
        <begin position="39"/>
        <end position="59"/>
    </location>
</feature>
<feature type="domain" description="Sugar phosphate transporter" evidence="11">
    <location>
        <begin position="43"/>
        <end position="330"/>
    </location>
</feature>
<keyword evidence="8 10" id="KW-0472">Membrane</keyword>
<comment type="function">
    <text evidence="1">Involved in the import of GDP-mannose from the cytoplasm into the Golgi lumen.</text>
</comment>
<evidence type="ECO:0000256" key="6">
    <source>
        <dbReference type="ARBA" id="ARBA00022824"/>
    </source>
</evidence>
<feature type="compositionally biased region" description="Low complexity" evidence="9">
    <location>
        <begin position="812"/>
        <end position="823"/>
    </location>
</feature>
<evidence type="ECO:0000313" key="13">
    <source>
        <dbReference type="Proteomes" id="UP000018001"/>
    </source>
</evidence>
<dbReference type="InParanoid" id="V5FXB5"/>
<feature type="compositionally biased region" description="Polar residues" evidence="9">
    <location>
        <begin position="871"/>
        <end position="884"/>
    </location>
</feature>
<evidence type="ECO:0000313" key="12">
    <source>
        <dbReference type="EMBL" id="GAD96733.1"/>
    </source>
</evidence>
<keyword evidence="7 10" id="KW-1133">Transmembrane helix</keyword>
<accession>V5FXB5</accession>
<feature type="region of interest" description="Disordered" evidence="9">
    <location>
        <begin position="668"/>
        <end position="773"/>
    </location>
</feature>
<evidence type="ECO:0000256" key="8">
    <source>
        <dbReference type="ARBA" id="ARBA00023136"/>
    </source>
</evidence>
<dbReference type="Pfam" id="PF03151">
    <property type="entry name" value="TPT"/>
    <property type="match status" value="1"/>
</dbReference>
<feature type="region of interest" description="Disordered" evidence="9">
    <location>
        <begin position="857"/>
        <end position="884"/>
    </location>
</feature>
<reference evidence="13" key="1">
    <citation type="journal article" date="2014" name="Genome Announc.">
        <title>Draft genome sequence of the formaldehyde-resistant fungus Byssochlamys spectabilis No. 5 (anamorph Paecilomyces variotii No. 5) (NBRC109023).</title>
        <authorList>
            <person name="Oka T."/>
            <person name="Ekino K."/>
            <person name="Fukuda K."/>
            <person name="Nomura Y."/>
        </authorList>
    </citation>
    <scope>NUCLEOTIDE SEQUENCE [LARGE SCALE GENOMIC DNA]</scope>
    <source>
        <strain evidence="13">No. 5 / NBRC 109023</strain>
    </source>
</reference>
<dbReference type="Proteomes" id="UP000018001">
    <property type="component" value="Unassembled WGS sequence"/>
</dbReference>
<comment type="caution">
    <text evidence="12">The sequence shown here is derived from an EMBL/GenBank/DDBJ whole genome shotgun (WGS) entry which is preliminary data.</text>
</comment>